<dbReference type="STRING" id="55209.HA50_14115"/>
<proteinExistence type="predicted"/>
<gene>
    <name evidence="2" type="ORF">HA50_14115</name>
</gene>
<dbReference type="EMBL" id="MLJI01000001">
    <property type="protein sequence ID" value="ORM94423.1"/>
    <property type="molecule type" value="Genomic_DNA"/>
</dbReference>
<dbReference type="Proteomes" id="UP000193749">
    <property type="component" value="Unassembled WGS sequence"/>
</dbReference>
<comment type="caution">
    <text evidence="2">The sequence shown here is derived from an EMBL/GenBank/DDBJ whole genome shotgun (WGS) entry which is preliminary data.</text>
</comment>
<evidence type="ECO:0000313" key="3">
    <source>
        <dbReference type="Proteomes" id="UP000193749"/>
    </source>
</evidence>
<protein>
    <submittedName>
        <fullName evidence="2">Uncharacterized protein</fullName>
    </submittedName>
</protein>
<organism evidence="2 3">
    <name type="scientific">Pantoea cypripedii</name>
    <name type="common">Pectobacterium cypripedii</name>
    <name type="synonym">Erwinia cypripedii</name>
    <dbReference type="NCBI Taxonomy" id="55209"/>
    <lineage>
        <taxon>Bacteria</taxon>
        <taxon>Pseudomonadati</taxon>
        <taxon>Pseudomonadota</taxon>
        <taxon>Gammaproteobacteria</taxon>
        <taxon>Enterobacterales</taxon>
        <taxon>Erwiniaceae</taxon>
        <taxon>Pantoea</taxon>
    </lineage>
</organism>
<name>A0A1X1EX18_PANCY</name>
<accession>A0A1X1EX18</accession>
<reference evidence="2 3" key="1">
    <citation type="journal article" date="2017" name="Antonie Van Leeuwenhoek">
        <title>Phylogenomic resolution of the bacterial genus Pantoea and its relationship with Erwinia and Tatumella.</title>
        <authorList>
            <person name="Palmer M."/>
            <person name="Steenkamp E.T."/>
            <person name="Coetzee M.P."/>
            <person name="Chan W.Y."/>
            <person name="van Zyl E."/>
            <person name="De Maayer P."/>
            <person name="Coutinho T.A."/>
            <person name="Blom J."/>
            <person name="Smits T.H."/>
            <person name="Duffy B."/>
            <person name="Venter S.N."/>
        </authorList>
    </citation>
    <scope>NUCLEOTIDE SEQUENCE [LARGE SCALE GENOMIC DNA]</scope>
    <source>
        <strain evidence="2 3">LMG 2657</strain>
    </source>
</reference>
<sequence length="130" mass="14261">MLRHDFRLGDAIGGKTKADRLLFTTFLATTAVNALKGDTSATDMDALLPRLMVAWMKQRLRASICASTAEGAFAMLKIELRQRASGQLHNLRCTGSHTVATSITAHLMTPPRQRDRPRDSFALSGKEFAS</sequence>
<dbReference type="AlphaFoldDB" id="A0A1X1EX18"/>
<evidence type="ECO:0000313" key="2">
    <source>
        <dbReference type="EMBL" id="ORM94423.1"/>
    </source>
</evidence>
<feature type="region of interest" description="Disordered" evidence="1">
    <location>
        <begin position="108"/>
        <end position="130"/>
    </location>
</feature>
<keyword evidence="3" id="KW-1185">Reference proteome</keyword>
<evidence type="ECO:0000256" key="1">
    <source>
        <dbReference type="SAM" id="MobiDB-lite"/>
    </source>
</evidence>